<dbReference type="RefSeq" id="WP_066100289.1">
    <property type="nucleotide sequence ID" value="NZ_CP016027.1"/>
</dbReference>
<feature type="domain" description="Methyltransferase" evidence="2">
    <location>
        <begin position="37"/>
        <end position="129"/>
    </location>
</feature>
<evidence type="ECO:0000259" key="2">
    <source>
        <dbReference type="Pfam" id="PF13649"/>
    </source>
</evidence>
<keyword evidence="1" id="KW-0808">Transferase</keyword>
<keyword evidence="4" id="KW-1185">Reference proteome</keyword>
<evidence type="ECO:0000256" key="1">
    <source>
        <dbReference type="ARBA" id="ARBA00022679"/>
    </source>
</evidence>
<dbReference type="InterPro" id="IPR041698">
    <property type="entry name" value="Methyltransf_25"/>
</dbReference>
<dbReference type="PANTHER" id="PTHR43861:SF3">
    <property type="entry name" value="PUTATIVE (AFU_ORTHOLOGUE AFUA_2G14390)-RELATED"/>
    <property type="match status" value="1"/>
</dbReference>
<dbReference type="PANTHER" id="PTHR43861">
    <property type="entry name" value="TRANS-ACONITATE 2-METHYLTRANSFERASE-RELATED"/>
    <property type="match status" value="1"/>
</dbReference>
<dbReference type="InterPro" id="IPR029063">
    <property type="entry name" value="SAM-dependent_MTases_sf"/>
</dbReference>
<dbReference type="GO" id="GO:0016740">
    <property type="term" value="F:transferase activity"/>
    <property type="evidence" value="ECO:0007669"/>
    <property type="project" value="UniProtKB-KW"/>
</dbReference>
<dbReference type="EMBL" id="CP016027">
    <property type="protein sequence ID" value="ANJ67435.1"/>
    <property type="molecule type" value="Genomic_DNA"/>
</dbReference>
<dbReference type="CDD" id="cd02440">
    <property type="entry name" value="AdoMet_MTases"/>
    <property type="match status" value="1"/>
</dbReference>
<protein>
    <recommendedName>
        <fullName evidence="2">Methyltransferase domain-containing protein</fullName>
    </recommendedName>
</protein>
<dbReference type="Pfam" id="PF13649">
    <property type="entry name" value="Methyltransf_25"/>
    <property type="match status" value="1"/>
</dbReference>
<accession>A0A191ZHU3</accession>
<dbReference type="STRING" id="1860122.A9404_08605"/>
<dbReference type="SUPFAM" id="SSF53335">
    <property type="entry name" value="S-adenosyl-L-methionine-dependent methyltransferases"/>
    <property type="match status" value="1"/>
</dbReference>
<reference evidence="3 4" key="1">
    <citation type="submission" date="2016-06" db="EMBL/GenBank/DDBJ databases">
        <title>Insight into the functional genes involving in sulfur oxidation in Pearl River water.</title>
        <authorList>
            <person name="Luo J."/>
            <person name="Tan X."/>
            <person name="Lin W."/>
        </authorList>
    </citation>
    <scope>NUCLEOTIDE SEQUENCE [LARGE SCALE GENOMIC DNA]</scope>
    <source>
        <strain evidence="3 4">LS2</strain>
    </source>
</reference>
<name>A0A191ZHU3_9GAMM</name>
<organism evidence="3 4">
    <name type="scientific">Halothiobacillus diazotrophicus</name>
    <dbReference type="NCBI Taxonomy" id="1860122"/>
    <lineage>
        <taxon>Bacteria</taxon>
        <taxon>Pseudomonadati</taxon>
        <taxon>Pseudomonadota</taxon>
        <taxon>Gammaproteobacteria</taxon>
        <taxon>Chromatiales</taxon>
        <taxon>Halothiobacillaceae</taxon>
        <taxon>Halothiobacillus</taxon>
    </lineage>
</organism>
<sequence length="200" mass="22449">MSEFWNQKYQRDDYFYGEAPNDFLHSQVFRLPAGARILVVGDGEGRNGVWLAKQGFEVTTVDFSSVACGKAKALADRMGVHLDVQCADLHQWQWPKSHYDAVVSIYLHFMPEDRRQLHPKMAEALIPGGWLIIELFHPLQLNYQSGGPKVPEMLLTTTDLASDFTQLQWRLLMEGKALLAEGPGHAGPAHVTHGAAQKPR</sequence>
<dbReference type="OrthoDB" id="9786503at2"/>
<gene>
    <name evidence="3" type="ORF">A9404_08605</name>
</gene>
<proteinExistence type="predicted"/>
<evidence type="ECO:0000313" key="4">
    <source>
        <dbReference type="Proteomes" id="UP000078596"/>
    </source>
</evidence>
<dbReference type="KEGG" id="haz:A9404_08605"/>
<evidence type="ECO:0000313" key="3">
    <source>
        <dbReference type="EMBL" id="ANJ67435.1"/>
    </source>
</evidence>
<dbReference type="AlphaFoldDB" id="A0A191ZHU3"/>
<dbReference type="Gene3D" id="3.40.50.150">
    <property type="entry name" value="Vaccinia Virus protein VP39"/>
    <property type="match status" value="1"/>
</dbReference>
<dbReference type="Proteomes" id="UP000078596">
    <property type="component" value="Chromosome"/>
</dbReference>